<evidence type="ECO:0000313" key="2">
    <source>
        <dbReference type="EMBL" id="PTB47187.1"/>
    </source>
</evidence>
<keyword evidence="3" id="KW-1185">Reference proteome</keyword>
<organism evidence="2 3">
    <name type="scientific">Trichoderma asperellum (strain ATCC 204424 / CBS 433.97 / NBRC 101777)</name>
    <dbReference type="NCBI Taxonomy" id="1042311"/>
    <lineage>
        <taxon>Eukaryota</taxon>
        <taxon>Fungi</taxon>
        <taxon>Dikarya</taxon>
        <taxon>Ascomycota</taxon>
        <taxon>Pezizomycotina</taxon>
        <taxon>Sordariomycetes</taxon>
        <taxon>Hypocreomycetidae</taxon>
        <taxon>Hypocreales</taxon>
        <taxon>Hypocreaceae</taxon>
        <taxon>Trichoderma</taxon>
    </lineage>
</organism>
<dbReference type="Proteomes" id="UP000240493">
    <property type="component" value="Unassembled WGS sequence"/>
</dbReference>
<evidence type="ECO:0000313" key="3">
    <source>
        <dbReference type="Proteomes" id="UP000240493"/>
    </source>
</evidence>
<keyword evidence="1" id="KW-0812">Transmembrane</keyword>
<keyword evidence="1" id="KW-1133">Transmembrane helix</keyword>
<evidence type="ECO:0000256" key="1">
    <source>
        <dbReference type="SAM" id="Phobius"/>
    </source>
</evidence>
<accession>A0A2T3ZQU9</accession>
<gene>
    <name evidence="2" type="ORF">M441DRAFT_233059</name>
</gene>
<feature type="transmembrane region" description="Helical" evidence="1">
    <location>
        <begin position="55"/>
        <end position="73"/>
    </location>
</feature>
<dbReference type="EMBL" id="KZ679256">
    <property type="protein sequence ID" value="PTB47187.1"/>
    <property type="molecule type" value="Genomic_DNA"/>
</dbReference>
<proteinExistence type="predicted"/>
<reference evidence="2 3" key="1">
    <citation type="submission" date="2016-07" db="EMBL/GenBank/DDBJ databases">
        <title>Multiple horizontal gene transfer events from other fungi enriched the ability of initially mycotrophic Trichoderma (Ascomycota) to feed on dead plant biomass.</title>
        <authorList>
            <consortium name="DOE Joint Genome Institute"/>
            <person name="Aerts A."/>
            <person name="Atanasova L."/>
            <person name="Chenthamara K."/>
            <person name="Zhang J."/>
            <person name="Grujic M."/>
            <person name="Henrissat B."/>
            <person name="Kuo A."/>
            <person name="Salamov A."/>
            <person name="Lipzen A."/>
            <person name="Labutti K."/>
            <person name="Barry K."/>
            <person name="Miao Y."/>
            <person name="Rahimi M.J."/>
            <person name="Shen Q."/>
            <person name="Grigoriev I.V."/>
            <person name="Kubicek C.P."/>
            <person name="Druzhinina I.S."/>
        </authorList>
    </citation>
    <scope>NUCLEOTIDE SEQUENCE [LARGE SCALE GENOMIC DNA]</scope>
    <source>
        <strain evidence="2 3">CBS 433.97</strain>
    </source>
</reference>
<name>A0A2T3ZQU9_TRIA4</name>
<dbReference type="AlphaFoldDB" id="A0A2T3ZQU9"/>
<protein>
    <submittedName>
        <fullName evidence="2">Uncharacterized protein</fullName>
    </submittedName>
</protein>
<sequence length="86" mass="9736">MHSHTIMNFKSILGCRSYPFAQSMELDASSKLIAEIEEISKEKKSQPLPSERSRLQSLSVVVIATYIVIAYYASSRNGHTWQVQSM</sequence>
<keyword evidence="1" id="KW-0472">Membrane</keyword>